<accession>A0A975SPH6</accession>
<evidence type="ECO:0000313" key="2">
    <source>
        <dbReference type="EMBL" id="QWT49544.1"/>
    </source>
</evidence>
<organism evidence="2 3">
    <name type="scientific">Azospira inquinata</name>
    <dbReference type="NCBI Taxonomy" id="2785627"/>
    <lineage>
        <taxon>Bacteria</taxon>
        <taxon>Pseudomonadati</taxon>
        <taxon>Pseudomonadota</taxon>
        <taxon>Betaproteobacteria</taxon>
        <taxon>Rhodocyclales</taxon>
        <taxon>Rhodocyclaceae</taxon>
        <taxon>Azospira</taxon>
    </lineage>
</organism>
<reference evidence="2" key="1">
    <citation type="submission" date="2020-11" db="EMBL/GenBank/DDBJ databases">
        <title>Azospira inquinata sp. nov.</title>
        <authorList>
            <person name="Moe W.M."/>
            <person name="Mikes M.C."/>
        </authorList>
    </citation>
    <scope>NUCLEOTIDE SEQUENCE</scope>
    <source>
        <strain evidence="2">Azo-3</strain>
    </source>
</reference>
<dbReference type="KEGG" id="aiq:Azoinq_02720"/>
<dbReference type="InterPro" id="IPR037401">
    <property type="entry name" value="SnoaL-like"/>
</dbReference>
<dbReference type="AlphaFoldDB" id="A0A975SPH6"/>
<gene>
    <name evidence="2" type="ORF">Azoinq_02720</name>
</gene>
<evidence type="ECO:0000313" key="3">
    <source>
        <dbReference type="Proteomes" id="UP000683428"/>
    </source>
</evidence>
<proteinExistence type="predicted"/>
<dbReference type="RefSeq" id="WP_216126637.1">
    <property type="nucleotide sequence ID" value="NZ_CP064782.1"/>
</dbReference>
<sequence length="143" mass="15995">MSDSPRFATPEEVENAFYEAWERGDLEALMAVWADDEDVVCIHPGSPRLTGHAQIRETWQQILSQAPNFSVRLLQRIRWQGGLLAIHSLHEQFLIPGGDAEVEPVLATNVYVRGGDGWRLLSHHASNAPELPDSLGEVPRVLH</sequence>
<feature type="domain" description="SnoaL-like" evidence="1">
    <location>
        <begin position="13"/>
        <end position="126"/>
    </location>
</feature>
<dbReference type="NCBIfam" id="TIGR02246">
    <property type="entry name" value="SgcJ/EcaC family oxidoreductase"/>
    <property type="match status" value="1"/>
</dbReference>
<keyword evidence="3" id="KW-1185">Reference proteome</keyword>
<dbReference type="EMBL" id="CP064782">
    <property type="protein sequence ID" value="QWT49544.1"/>
    <property type="molecule type" value="Genomic_DNA"/>
</dbReference>
<dbReference type="PANTHER" id="PTHR34957:SF1">
    <property type="entry name" value="NUCLEAR TRANSPORT FACTOR 2 (NTF2) FAMILY PROTEIN"/>
    <property type="match status" value="1"/>
</dbReference>
<name>A0A975SPH6_9RHOO</name>
<evidence type="ECO:0000259" key="1">
    <source>
        <dbReference type="Pfam" id="PF13474"/>
    </source>
</evidence>
<dbReference type="Proteomes" id="UP000683428">
    <property type="component" value="Chromosome"/>
</dbReference>
<dbReference type="Pfam" id="PF13474">
    <property type="entry name" value="SnoaL_3"/>
    <property type="match status" value="1"/>
</dbReference>
<protein>
    <submittedName>
        <fullName evidence="2">Nuclear transport factor 2 family protein</fullName>
    </submittedName>
</protein>
<dbReference type="InterPro" id="IPR011944">
    <property type="entry name" value="Steroid_delta5-4_isomerase"/>
</dbReference>
<dbReference type="PANTHER" id="PTHR34957">
    <property type="entry name" value="NUCLEAR TRANSPORT FACTOR 2 (NTF2) FAMILY PROTEIN"/>
    <property type="match status" value="1"/>
</dbReference>